<comment type="caution">
    <text evidence="1">The sequence shown here is derived from an EMBL/GenBank/DDBJ whole genome shotgun (WGS) entry which is preliminary data.</text>
</comment>
<organism evidence="1 2">
    <name type="scientific">Irpex rosettiformis</name>
    <dbReference type="NCBI Taxonomy" id="378272"/>
    <lineage>
        <taxon>Eukaryota</taxon>
        <taxon>Fungi</taxon>
        <taxon>Dikarya</taxon>
        <taxon>Basidiomycota</taxon>
        <taxon>Agaricomycotina</taxon>
        <taxon>Agaricomycetes</taxon>
        <taxon>Polyporales</taxon>
        <taxon>Irpicaceae</taxon>
        <taxon>Irpex</taxon>
    </lineage>
</organism>
<dbReference type="EMBL" id="MU274938">
    <property type="protein sequence ID" value="KAI0084824.1"/>
    <property type="molecule type" value="Genomic_DNA"/>
</dbReference>
<keyword evidence="2" id="KW-1185">Reference proteome</keyword>
<evidence type="ECO:0000313" key="1">
    <source>
        <dbReference type="EMBL" id="KAI0084824.1"/>
    </source>
</evidence>
<sequence length="685" mass="76439">MARRHGNKPSTKRSKPRPVDRKDSSIKRWNKPSDIPMDEEDQFHASRDQILLDGEGAQSDDEGEEEEVFALKGIPDNSEDEESDEEEGNEEDEDYEKLPSSKVTKSKQSKSKQQADSPPLSDEGSESEEEEEGWGGKKSAYYSSNAAELDSEDEEANEMEEQEAKRLQAKLRESMADEDFGLGDIAEADIDEQTGEFEEPAPSVQLQSLPQDKHGLLRHLQKTNPEALALAGDWDNTARQLIKIQEQIELLETDHSVDALQSGMLHLYYQTLLQYAATLAFYLYLRVSDKYIQHPESLRSHPIMSRLLTLKQSISTFESLGIGEDDDDDEEDDSLDSDENGDDLFAKFRGLAPSELDQLLVEVEAMKAEDPQWAAANGKNSHDEEETTSKKAKSKKNKTRAAAIGEDEPPKKKRKTDKKEKSSSAAKLPVFDLEEPEFPTSSKSKSKASATLANGDSTDNFGEFTTLQAADAQDKAARKRSLRFHTSKIESASARRDKARTALGGDDDIPWRDRKKDKDEKAKKALAKSRGQGGEDLDDEEPEPRQESNSGKKRRREEEGSGSDGEGDDAAGYYNLVQRKSKEKKEKKKAEYEAAQAALRENMYDDESADGPRSVSRAILANKGLTPKRSKSVRNPRVKKRQRYEKAKKKVSSQKAVYKGGLAATGKYEGEKSGISKVIKGVRLS</sequence>
<evidence type="ECO:0000313" key="2">
    <source>
        <dbReference type="Proteomes" id="UP001055072"/>
    </source>
</evidence>
<dbReference type="Proteomes" id="UP001055072">
    <property type="component" value="Unassembled WGS sequence"/>
</dbReference>
<reference evidence="1" key="1">
    <citation type="journal article" date="2021" name="Environ. Microbiol.">
        <title>Gene family expansions and transcriptome signatures uncover fungal adaptations to wood decay.</title>
        <authorList>
            <person name="Hage H."/>
            <person name="Miyauchi S."/>
            <person name="Viragh M."/>
            <person name="Drula E."/>
            <person name="Min B."/>
            <person name="Chaduli D."/>
            <person name="Navarro D."/>
            <person name="Favel A."/>
            <person name="Norest M."/>
            <person name="Lesage-Meessen L."/>
            <person name="Balint B."/>
            <person name="Merenyi Z."/>
            <person name="de Eugenio L."/>
            <person name="Morin E."/>
            <person name="Martinez A.T."/>
            <person name="Baldrian P."/>
            <person name="Stursova M."/>
            <person name="Martinez M.J."/>
            <person name="Novotny C."/>
            <person name="Magnuson J.K."/>
            <person name="Spatafora J.W."/>
            <person name="Maurice S."/>
            <person name="Pangilinan J."/>
            <person name="Andreopoulos W."/>
            <person name="LaButti K."/>
            <person name="Hundley H."/>
            <person name="Na H."/>
            <person name="Kuo A."/>
            <person name="Barry K."/>
            <person name="Lipzen A."/>
            <person name="Henrissat B."/>
            <person name="Riley R."/>
            <person name="Ahrendt S."/>
            <person name="Nagy L.G."/>
            <person name="Grigoriev I.V."/>
            <person name="Martin F."/>
            <person name="Rosso M.N."/>
        </authorList>
    </citation>
    <scope>NUCLEOTIDE SEQUENCE</scope>
    <source>
        <strain evidence="1">CBS 384.51</strain>
    </source>
</reference>
<name>A0ACB8TSJ3_9APHY</name>
<gene>
    <name evidence="1" type="ORF">BDY19DRAFT_997387</name>
</gene>
<protein>
    <submittedName>
        <fullName evidence="1">Sas10 C-terminal domain-containing protein</fullName>
    </submittedName>
</protein>
<accession>A0ACB8TSJ3</accession>
<proteinExistence type="predicted"/>